<dbReference type="OrthoDB" id="369952at2759"/>
<sequence>MKKCVRFLLHVNSFLQLDFFHNLNKPRPREHRIFPLAILLEDQFVLWDSSSKLGYFLLNYDDPNTRKRMYEKLRSDRRIIPKYHKMSLILKRHIKKAYEYYFNQRHVKNLYENYDTFNINNKIILMKDSYESYLDTYRDIIFLADIFNMRKYLTAISRAKRVSDRLYYFFHSILFNSLNFYKYGMIYGLLINKEYFKEVADELFSIFKLNHHIFSDITFLQTFYLLSRKIESSFNVQRRNDKINFIYFFITPVRFLARYVFPVNNYIKDTVQSAFRRYTTDRLIKYAERSLLDIKRQDMLEEAMKARLELKKINEHPIIK</sequence>
<name>W6ZWU5_9APIC</name>
<organism evidence="1 2">
    <name type="scientific">Plasmodium inui San Antonio 1</name>
    <dbReference type="NCBI Taxonomy" id="1237626"/>
    <lineage>
        <taxon>Eukaryota</taxon>
        <taxon>Sar</taxon>
        <taxon>Alveolata</taxon>
        <taxon>Apicomplexa</taxon>
        <taxon>Aconoidasida</taxon>
        <taxon>Haemosporida</taxon>
        <taxon>Plasmodiidae</taxon>
        <taxon>Plasmodium</taxon>
        <taxon>Plasmodium (Plasmodium)</taxon>
    </lineage>
</organism>
<dbReference type="VEuPathDB" id="PlasmoDB:C922_05859"/>
<dbReference type="InterPro" id="IPR005553">
    <property type="entry name" value="CLAG"/>
</dbReference>
<keyword evidence="2" id="KW-1185">Reference proteome</keyword>
<dbReference type="AlphaFoldDB" id="W6ZWU5"/>
<reference evidence="1 2" key="1">
    <citation type="submission" date="2013-02" db="EMBL/GenBank/DDBJ databases">
        <title>The Genome Sequence of Plasmodium inui San Antonio 1.</title>
        <authorList>
            <consortium name="The Broad Institute Genome Sequencing Platform"/>
            <consortium name="The Broad Institute Genome Sequencing Center for Infectious Disease"/>
            <person name="Neafsey D."/>
            <person name="Cheeseman I."/>
            <person name="Volkman S."/>
            <person name="Adams J."/>
            <person name="Walker B."/>
            <person name="Young S.K."/>
            <person name="Zeng Q."/>
            <person name="Gargeya S."/>
            <person name="Fitzgerald M."/>
            <person name="Haas B."/>
            <person name="Abouelleil A."/>
            <person name="Alvarado L."/>
            <person name="Arachchi H.M."/>
            <person name="Berlin A.M."/>
            <person name="Chapman S.B."/>
            <person name="Dewar J."/>
            <person name="Goldberg J."/>
            <person name="Griggs A."/>
            <person name="Gujja S."/>
            <person name="Hansen M."/>
            <person name="Howarth C."/>
            <person name="Imamovic A."/>
            <person name="Larimer J."/>
            <person name="McCowan C."/>
            <person name="Murphy C."/>
            <person name="Neiman D."/>
            <person name="Pearson M."/>
            <person name="Priest M."/>
            <person name="Roberts A."/>
            <person name="Saif S."/>
            <person name="Shea T."/>
            <person name="Sisk P."/>
            <person name="Sykes S."/>
            <person name="Wortman J."/>
            <person name="Nusbaum C."/>
            <person name="Birren B."/>
        </authorList>
    </citation>
    <scope>NUCLEOTIDE SEQUENCE [LARGE SCALE GENOMIC DNA]</scope>
    <source>
        <strain evidence="1 2">San Antonio 1</strain>
    </source>
</reference>
<evidence type="ECO:0000313" key="2">
    <source>
        <dbReference type="Proteomes" id="UP000030640"/>
    </source>
</evidence>
<proteinExistence type="predicted"/>
<feature type="non-terminal residue" evidence="1">
    <location>
        <position position="320"/>
    </location>
</feature>
<dbReference type="EMBL" id="KI965726">
    <property type="protein sequence ID" value="EUD61883.1"/>
    <property type="molecule type" value="Genomic_DNA"/>
</dbReference>
<dbReference type="Pfam" id="PF03805">
    <property type="entry name" value="CLAG"/>
    <property type="match status" value="1"/>
</dbReference>
<protein>
    <submittedName>
        <fullName evidence="1">Uncharacterized protein</fullName>
    </submittedName>
</protein>
<dbReference type="RefSeq" id="XP_008819652.1">
    <property type="nucleotide sequence ID" value="XM_008821430.1"/>
</dbReference>
<dbReference type="GeneID" id="20041133"/>
<dbReference type="GO" id="GO:0020035">
    <property type="term" value="P:adhesion of symbiont to microvasculature"/>
    <property type="evidence" value="ECO:0007669"/>
    <property type="project" value="InterPro"/>
</dbReference>
<evidence type="ECO:0000313" key="1">
    <source>
        <dbReference type="EMBL" id="EUD61883.1"/>
    </source>
</evidence>
<gene>
    <name evidence="1" type="ORF">C922_05859</name>
</gene>
<accession>W6ZWU5</accession>
<dbReference type="Proteomes" id="UP000030640">
    <property type="component" value="Unassembled WGS sequence"/>
</dbReference>